<keyword evidence="9" id="KW-1185">Reference proteome</keyword>
<feature type="transmembrane region" description="Helical" evidence="6">
    <location>
        <begin position="196"/>
        <end position="216"/>
    </location>
</feature>
<dbReference type="PANTHER" id="PTHR11132">
    <property type="entry name" value="SOLUTE CARRIER FAMILY 35"/>
    <property type="match status" value="1"/>
</dbReference>
<reference evidence="8 9" key="1">
    <citation type="submission" date="2023-08" db="EMBL/GenBank/DDBJ databases">
        <title>Annotated Genome Sequence of Vanrija albida AlHP1.</title>
        <authorList>
            <person name="Herzog R."/>
        </authorList>
    </citation>
    <scope>NUCLEOTIDE SEQUENCE [LARGE SCALE GENOMIC DNA]</scope>
    <source>
        <strain evidence="8 9">AlHP1</strain>
    </source>
</reference>
<name>A0ABR3QDT3_9TREE</name>
<feature type="transmembrane region" description="Helical" evidence="6">
    <location>
        <begin position="236"/>
        <end position="259"/>
    </location>
</feature>
<feature type="compositionally biased region" description="Low complexity" evidence="5">
    <location>
        <begin position="318"/>
        <end position="330"/>
    </location>
</feature>
<feature type="transmembrane region" description="Helical" evidence="6">
    <location>
        <begin position="12"/>
        <end position="32"/>
    </location>
</feature>
<dbReference type="Pfam" id="PF03151">
    <property type="entry name" value="TPT"/>
    <property type="match status" value="1"/>
</dbReference>
<dbReference type="Proteomes" id="UP001565368">
    <property type="component" value="Unassembled WGS sequence"/>
</dbReference>
<dbReference type="GeneID" id="95981472"/>
<proteinExistence type="predicted"/>
<sequence length="347" mass="36717">MSSNTPEEPTPRWKVAAVVSFFMAVAIVMVIVNKWVLKSSDLPLTFLFLQLLIAVVLLYAWGGTSRTAWSVPRWSKDMVGKMLPVAAVNVVGLAFNIYCLRIVDASYFQVARGLTLPMTIALQAASTGTRPTRDTLIACALVTWGFTFSFLPFPLGAGAAPEAPVLGMILGIASAAMVAVHAVLIKSTLRHLDGSALDLAYWTNALSAIAIVPAVLLAESGKIYALLAGTEGDLRAFAIGSLVTGVVGFLICIAGLLSIKVTSPVTHMFSSACRSVLQTILGVQLFGDLLNTSRVASIVLIMAGTLLYTWHKAQGAPAPAQQRPSEQAAAEEARAESESLKAEKSEA</sequence>
<evidence type="ECO:0000256" key="6">
    <source>
        <dbReference type="SAM" id="Phobius"/>
    </source>
</evidence>
<evidence type="ECO:0000256" key="2">
    <source>
        <dbReference type="ARBA" id="ARBA00022692"/>
    </source>
</evidence>
<feature type="transmembrane region" description="Helical" evidence="6">
    <location>
        <begin position="135"/>
        <end position="153"/>
    </location>
</feature>
<evidence type="ECO:0000313" key="9">
    <source>
        <dbReference type="Proteomes" id="UP001565368"/>
    </source>
</evidence>
<feature type="domain" description="Sugar phosphate transporter" evidence="7">
    <location>
        <begin position="15"/>
        <end position="308"/>
    </location>
</feature>
<accession>A0ABR3QDT3</accession>
<comment type="caution">
    <text evidence="8">The sequence shown here is derived from an EMBL/GenBank/DDBJ whole genome shotgun (WGS) entry which is preliminary data.</text>
</comment>
<evidence type="ECO:0000313" key="8">
    <source>
        <dbReference type="EMBL" id="KAL1412682.1"/>
    </source>
</evidence>
<evidence type="ECO:0000256" key="3">
    <source>
        <dbReference type="ARBA" id="ARBA00022989"/>
    </source>
</evidence>
<feature type="transmembrane region" description="Helical" evidence="6">
    <location>
        <begin position="82"/>
        <end position="103"/>
    </location>
</feature>
<evidence type="ECO:0000256" key="1">
    <source>
        <dbReference type="ARBA" id="ARBA00004141"/>
    </source>
</evidence>
<comment type="subcellular location">
    <subcellularLocation>
        <location evidence="1">Membrane</location>
        <topology evidence="1">Multi-pass membrane protein</topology>
    </subcellularLocation>
</comment>
<feature type="transmembrane region" description="Helical" evidence="6">
    <location>
        <begin position="44"/>
        <end position="62"/>
    </location>
</feature>
<keyword evidence="3 6" id="KW-1133">Transmembrane helix</keyword>
<evidence type="ECO:0000256" key="5">
    <source>
        <dbReference type="SAM" id="MobiDB-lite"/>
    </source>
</evidence>
<dbReference type="InterPro" id="IPR050186">
    <property type="entry name" value="TPT_transporter"/>
</dbReference>
<evidence type="ECO:0000259" key="7">
    <source>
        <dbReference type="Pfam" id="PF03151"/>
    </source>
</evidence>
<protein>
    <recommendedName>
        <fullName evidence="7">Sugar phosphate transporter domain-containing protein</fullName>
    </recommendedName>
</protein>
<dbReference type="EMBL" id="JBBXJM010000001">
    <property type="protein sequence ID" value="KAL1412682.1"/>
    <property type="molecule type" value="Genomic_DNA"/>
</dbReference>
<feature type="compositionally biased region" description="Basic and acidic residues" evidence="5">
    <location>
        <begin position="331"/>
        <end position="347"/>
    </location>
</feature>
<feature type="region of interest" description="Disordered" evidence="5">
    <location>
        <begin position="318"/>
        <end position="347"/>
    </location>
</feature>
<keyword evidence="4 6" id="KW-0472">Membrane</keyword>
<evidence type="ECO:0000256" key="4">
    <source>
        <dbReference type="ARBA" id="ARBA00023136"/>
    </source>
</evidence>
<organism evidence="8 9">
    <name type="scientific">Vanrija albida</name>
    <dbReference type="NCBI Taxonomy" id="181172"/>
    <lineage>
        <taxon>Eukaryota</taxon>
        <taxon>Fungi</taxon>
        <taxon>Dikarya</taxon>
        <taxon>Basidiomycota</taxon>
        <taxon>Agaricomycotina</taxon>
        <taxon>Tremellomycetes</taxon>
        <taxon>Trichosporonales</taxon>
        <taxon>Trichosporonaceae</taxon>
        <taxon>Vanrija</taxon>
    </lineage>
</organism>
<dbReference type="RefSeq" id="XP_069212626.1">
    <property type="nucleotide sequence ID" value="XM_069349082.1"/>
</dbReference>
<gene>
    <name evidence="8" type="ORF">Q8F55_000429</name>
</gene>
<feature type="transmembrane region" description="Helical" evidence="6">
    <location>
        <begin position="165"/>
        <end position="184"/>
    </location>
</feature>
<dbReference type="InterPro" id="IPR004853">
    <property type="entry name" value="Sugar_P_trans_dom"/>
</dbReference>
<keyword evidence="2 6" id="KW-0812">Transmembrane</keyword>